<feature type="region of interest" description="Disordered" evidence="1">
    <location>
        <begin position="1"/>
        <end position="25"/>
    </location>
</feature>
<evidence type="ECO:0008006" key="4">
    <source>
        <dbReference type="Google" id="ProtNLM"/>
    </source>
</evidence>
<organism evidence="2 3">
    <name type="scientific">Seiridium unicorne</name>
    <dbReference type="NCBI Taxonomy" id="138068"/>
    <lineage>
        <taxon>Eukaryota</taxon>
        <taxon>Fungi</taxon>
        <taxon>Dikarya</taxon>
        <taxon>Ascomycota</taxon>
        <taxon>Pezizomycotina</taxon>
        <taxon>Sordariomycetes</taxon>
        <taxon>Xylariomycetidae</taxon>
        <taxon>Amphisphaeriales</taxon>
        <taxon>Sporocadaceae</taxon>
        <taxon>Seiridium</taxon>
    </lineage>
</organism>
<evidence type="ECO:0000256" key="1">
    <source>
        <dbReference type="SAM" id="MobiDB-lite"/>
    </source>
</evidence>
<evidence type="ECO:0000313" key="2">
    <source>
        <dbReference type="EMBL" id="KAK9420396.1"/>
    </source>
</evidence>
<dbReference type="EMBL" id="JARVKF010000235">
    <property type="protein sequence ID" value="KAK9420396.1"/>
    <property type="molecule type" value="Genomic_DNA"/>
</dbReference>
<feature type="region of interest" description="Disordered" evidence="1">
    <location>
        <begin position="263"/>
        <end position="290"/>
    </location>
</feature>
<protein>
    <recommendedName>
        <fullName evidence="4">RNA polymerase II transcription factor</fullName>
    </recommendedName>
</protein>
<feature type="compositionally biased region" description="Polar residues" evidence="1">
    <location>
        <begin position="1"/>
        <end position="13"/>
    </location>
</feature>
<sequence length="290" mass="31840">MNVQLGPSSSQAGPYSLSLDPSAAASGRSLASFMPPAHATNETTHFPIAPVAAHSTSAIQPQHATATRKMRKRKADSQDNERLSKRLSLLNLEQNGQKLYVPVESPQLKPTAGSLLKQIPENDHMQLDESKHKVYIYDLDAELSDGESSSDEGKLVFLPDIAKHLHQQSRIPPRVLANSDGELAGMQLVLYSEPKSLTVPEEQDSVRKAIVEARARIRRKQNGENTDGVVTAAPTEMEIEDTAERRTPNGLNNLANDVIYHPSQTAPISSHDMPEPIPEYDPDVMEMDID</sequence>
<gene>
    <name evidence="2" type="ORF">SUNI508_06392</name>
</gene>
<dbReference type="Pfam" id="PF20354">
    <property type="entry name" value="DUF6649"/>
    <property type="match status" value="1"/>
</dbReference>
<keyword evidence="3" id="KW-1185">Reference proteome</keyword>
<proteinExistence type="predicted"/>
<feature type="compositionally biased region" description="Polar residues" evidence="1">
    <location>
        <begin position="55"/>
        <end position="65"/>
    </location>
</feature>
<feature type="compositionally biased region" description="Acidic residues" evidence="1">
    <location>
        <begin position="278"/>
        <end position="290"/>
    </location>
</feature>
<dbReference type="InterPro" id="IPR046591">
    <property type="entry name" value="DUF6649"/>
</dbReference>
<evidence type="ECO:0000313" key="3">
    <source>
        <dbReference type="Proteomes" id="UP001408356"/>
    </source>
</evidence>
<feature type="region of interest" description="Disordered" evidence="1">
    <location>
        <begin position="55"/>
        <end position="81"/>
    </location>
</feature>
<name>A0ABR2V151_9PEZI</name>
<accession>A0ABR2V151</accession>
<comment type="caution">
    <text evidence="2">The sequence shown here is derived from an EMBL/GenBank/DDBJ whole genome shotgun (WGS) entry which is preliminary data.</text>
</comment>
<dbReference type="Proteomes" id="UP001408356">
    <property type="component" value="Unassembled WGS sequence"/>
</dbReference>
<reference evidence="2 3" key="1">
    <citation type="journal article" date="2024" name="J. Plant Pathol.">
        <title>Sequence and assembly of the genome of Seiridium unicorne, isolate CBS 538.82, causal agent of cypress canker disease.</title>
        <authorList>
            <person name="Scali E."/>
            <person name="Rocca G.D."/>
            <person name="Danti R."/>
            <person name="Garbelotto M."/>
            <person name="Barberini S."/>
            <person name="Baroncelli R."/>
            <person name="Emiliani G."/>
        </authorList>
    </citation>
    <scope>NUCLEOTIDE SEQUENCE [LARGE SCALE GENOMIC DNA]</scope>
    <source>
        <strain evidence="2 3">BM-138-508</strain>
    </source>
</reference>